<keyword evidence="3 7" id="KW-0808">Transferase</keyword>
<evidence type="ECO:0000256" key="2">
    <source>
        <dbReference type="ARBA" id="ARBA00022603"/>
    </source>
</evidence>
<dbReference type="SUPFAM" id="SSF53335">
    <property type="entry name" value="S-adenosyl-L-methionine-dependent methyltransferases"/>
    <property type="match status" value="1"/>
</dbReference>
<evidence type="ECO:0000313" key="8">
    <source>
        <dbReference type="Proteomes" id="UP000507962"/>
    </source>
</evidence>
<dbReference type="InterPro" id="IPR050390">
    <property type="entry name" value="C5-Methyltransferase"/>
</dbReference>
<dbReference type="GO" id="GO:0044027">
    <property type="term" value="P:negative regulation of gene expression via chromosomal CpG island methylation"/>
    <property type="evidence" value="ECO:0007669"/>
    <property type="project" value="TreeGrafter"/>
</dbReference>
<dbReference type="InterPro" id="IPR029063">
    <property type="entry name" value="SAM-dependent_MTases_sf"/>
</dbReference>
<keyword evidence="8" id="KW-1185">Reference proteome</keyword>
<dbReference type="PRINTS" id="PR00105">
    <property type="entry name" value="C5METTRFRASE"/>
</dbReference>
<name>A0A4V6ILA0_9BACT</name>
<evidence type="ECO:0000256" key="3">
    <source>
        <dbReference type="ARBA" id="ARBA00022679"/>
    </source>
</evidence>
<proteinExistence type="predicted"/>
<dbReference type="Gene3D" id="3.90.120.10">
    <property type="entry name" value="DNA Methylase, subunit A, domain 2"/>
    <property type="match status" value="1"/>
</dbReference>
<evidence type="ECO:0000313" key="7">
    <source>
        <dbReference type="EMBL" id="VFQ44398.1"/>
    </source>
</evidence>
<dbReference type="Pfam" id="PF00145">
    <property type="entry name" value="DNA_methylase"/>
    <property type="match status" value="2"/>
</dbReference>
<keyword evidence="4" id="KW-0949">S-adenosyl-L-methionine</keyword>
<dbReference type="GO" id="GO:0003677">
    <property type="term" value="F:DNA binding"/>
    <property type="evidence" value="ECO:0007669"/>
    <property type="project" value="TreeGrafter"/>
</dbReference>
<dbReference type="PANTHER" id="PTHR10629">
    <property type="entry name" value="CYTOSINE-SPECIFIC METHYLTRANSFERASE"/>
    <property type="match status" value="1"/>
</dbReference>
<dbReference type="Gene3D" id="3.40.50.150">
    <property type="entry name" value="Vaccinia Virus protein VP39"/>
    <property type="match status" value="1"/>
</dbReference>
<dbReference type="EMBL" id="CAADHO010000003">
    <property type="protein sequence ID" value="VFQ44398.1"/>
    <property type="molecule type" value="Genomic_DNA"/>
</dbReference>
<protein>
    <recommendedName>
        <fullName evidence="1">DNA (cytosine-5-)-methyltransferase</fullName>
        <ecNumber evidence="1">2.1.1.37</ecNumber>
    </recommendedName>
</protein>
<evidence type="ECO:0000256" key="4">
    <source>
        <dbReference type="ARBA" id="ARBA00022691"/>
    </source>
</evidence>
<evidence type="ECO:0000256" key="1">
    <source>
        <dbReference type="ARBA" id="ARBA00011975"/>
    </source>
</evidence>
<evidence type="ECO:0000256" key="6">
    <source>
        <dbReference type="ARBA" id="ARBA00047422"/>
    </source>
</evidence>
<dbReference type="EC" id="2.1.1.37" evidence="1"/>
<organism evidence="7 8">
    <name type="scientific">Desulfoluna butyratoxydans</name>
    <dbReference type="NCBI Taxonomy" id="231438"/>
    <lineage>
        <taxon>Bacteria</taxon>
        <taxon>Pseudomonadati</taxon>
        <taxon>Thermodesulfobacteriota</taxon>
        <taxon>Desulfobacteria</taxon>
        <taxon>Desulfobacterales</taxon>
        <taxon>Desulfolunaceae</taxon>
        <taxon>Desulfoluna</taxon>
    </lineage>
</organism>
<dbReference type="Proteomes" id="UP000507962">
    <property type="component" value="Unassembled WGS sequence"/>
</dbReference>
<keyword evidence="5" id="KW-0680">Restriction system</keyword>
<gene>
    <name evidence="7" type="ORF">MSL71_20470</name>
</gene>
<dbReference type="AlphaFoldDB" id="A0A4V6ILA0"/>
<dbReference type="GO" id="GO:0009307">
    <property type="term" value="P:DNA restriction-modification system"/>
    <property type="evidence" value="ECO:0007669"/>
    <property type="project" value="UniProtKB-KW"/>
</dbReference>
<dbReference type="GO" id="GO:0003886">
    <property type="term" value="F:DNA (cytosine-5-)-methyltransferase activity"/>
    <property type="evidence" value="ECO:0007669"/>
    <property type="project" value="UniProtKB-EC"/>
</dbReference>
<accession>A0A4V6ILA0</accession>
<reference evidence="7 8" key="1">
    <citation type="submission" date="2019-03" db="EMBL/GenBank/DDBJ databases">
        <authorList>
            <person name="Nijsse B."/>
        </authorList>
    </citation>
    <scope>NUCLEOTIDE SEQUENCE [LARGE SCALE GENOMIC DNA]</scope>
    <source>
        <strain evidence="7">Desulfoluna butyratoxydans MSL71</strain>
    </source>
</reference>
<dbReference type="InterPro" id="IPR001525">
    <property type="entry name" value="C5_MeTfrase"/>
</dbReference>
<keyword evidence="2 7" id="KW-0489">Methyltransferase</keyword>
<evidence type="ECO:0000256" key="5">
    <source>
        <dbReference type="ARBA" id="ARBA00022747"/>
    </source>
</evidence>
<comment type="catalytic activity">
    <reaction evidence="6">
        <text>a 2'-deoxycytidine in DNA + S-adenosyl-L-methionine = a 5-methyl-2'-deoxycytidine in DNA + S-adenosyl-L-homocysteine + H(+)</text>
        <dbReference type="Rhea" id="RHEA:13681"/>
        <dbReference type="Rhea" id="RHEA-COMP:11369"/>
        <dbReference type="Rhea" id="RHEA-COMP:11370"/>
        <dbReference type="ChEBI" id="CHEBI:15378"/>
        <dbReference type="ChEBI" id="CHEBI:57856"/>
        <dbReference type="ChEBI" id="CHEBI:59789"/>
        <dbReference type="ChEBI" id="CHEBI:85452"/>
        <dbReference type="ChEBI" id="CHEBI:85454"/>
        <dbReference type="EC" id="2.1.1.37"/>
    </reaction>
</comment>
<dbReference type="GO" id="GO:0032259">
    <property type="term" value="P:methylation"/>
    <property type="evidence" value="ECO:0007669"/>
    <property type="project" value="UniProtKB-KW"/>
</dbReference>
<dbReference type="PANTHER" id="PTHR10629:SF52">
    <property type="entry name" value="DNA (CYTOSINE-5)-METHYLTRANSFERASE 1"/>
    <property type="match status" value="1"/>
</dbReference>
<sequence>MQYALNFKNEIIVDNFAGGGGASIGIEAGTNRYVDIAINHDRVALDVHALNHPHTRHIRSDVFEVDPVEVCQGHPVGLAWFSPDCRHFSKAKGKAPVSKKIRGLAWVAVKWRRKVRPRIIMLENVEEFQTWGPCIEKKNPQTGQVETRPDPRRKGLTFRTFIKSFERDGYVVEYRMVRGRSYGAGTIRNRFFMIARCDGQPIIWPRETHAPKGLRRRGQKKEKVTAECIDWSIPCPSIFMTPDEASSYRKSTGTSIRRPLADNTLKRIAKGVMKYVIECKKPFIVPIANYGTGGLLAHPVDEPLRTITANPKGGAFSLCTPFVSPYYGPKGGRDVRGQSLAEPLATQTTENRHALITPFISKINHTGNGDKSFRGQGINEALHTITGRNGFSLCTPFISRQFGKSVGSGVESPLGAITSGGGGKSALMAPLIARQFGTGICHSVNTPLNTITAGGGGGKTQLVAASLIQTGYGERKGQTPRALDINKPIGTIVAGGAKHALCSSFLAKHYTGVVGSNLRHPIGTITQADHHSLVNVQLSNEEVERGGLKVAAFLMKYYGQGVGQSLGEPAHTLTTKERLSLVTVFIKGEPWVIVDIGMRMLTPEELMLAQGFPPDYKLGDISKTKKIALIGNSVCPPVAEALVRANYTEAMPWRVSA</sequence>